<gene>
    <name evidence="1" type="ORF">P9854_00615</name>
    <name evidence="2" type="ORF">P9921_04390</name>
</gene>
<evidence type="ECO:0000313" key="4">
    <source>
        <dbReference type="Proteomes" id="UP001174748"/>
    </source>
</evidence>
<dbReference type="AlphaFoldDB" id="A0AAW6X3H6"/>
<keyword evidence="4" id="KW-1185">Reference proteome</keyword>
<reference evidence="1" key="1">
    <citation type="submission" date="2023-01" db="EMBL/GenBank/DDBJ databases">
        <title>Genomic dissection of endemic carbapenem resistance: metallo-beta-lactamase gene dissemination through clonal, plasmid and integron transfer pathways.</title>
        <authorList>
            <person name="Macesic N."/>
        </authorList>
    </citation>
    <scope>NUCLEOTIDE SEQUENCE</scope>
    <source>
        <strain evidence="2">CPO382</strain>
        <strain evidence="1">CPO573</strain>
    </source>
</reference>
<dbReference type="Proteomes" id="UP001173597">
    <property type="component" value="Unassembled WGS sequence"/>
</dbReference>
<evidence type="ECO:0000313" key="2">
    <source>
        <dbReference type="EMBL" id="MDK5169723.1"/>
    </source>
</evidence>
<dbReference type="Proteomes" id="UP001174748">
    <property type="component" value="Unassembled WGS sequence"/>
</dbReference>
<dbReference type="RefSeq" id="WP_144349750.1">
    <property type="nucleotide sequence ID" value="NZ_CP115009.1"/>
</dbReference>
<accession>A0AAW6X3H6</accession>
<organism evidence="1 3">
    <name type="scientific">Serratia nevei</name>
    <dbReference type="NCBI Taxonomy" id="2703794"/>
    <lineage>
        <taxon>Bacteria</taxon>
        <taxon>Pseudomonadati</taxon>
        <taxon>Pseudomonadota</taxon>
        <taxon>Gammaproteobacteria</taxon>
        <taxon>Enterobacterales</taxon>
        <taxon>Yersiniaceae</taxon>
        <taxon>Serratia</taxon>
    </lineage>
</organism>
<protein>
    <submittedName>
        <fullName evidence="1">Uncharacterized protein</fullName>
    </submittedName>
</protein>
<sequence>MSEGGESLAAIKSVRAIFLDVILRGQEIFLRNLSALRNNRLQFAKSRSRVVFVKFRIFSRLMTRDS</sequence>
<name>A0AAW6X3H6_9GAMM</name>
<dbReference type="EMBL" id="JARTLO010000001">
    <property type="protein sequence ID" value="MDK4764323.1"/>
    <property type="molecule type" value="Genomic_DNA"/>
</dbReference>
<dbReference type="EMBL" id="JARTOI010000004">
    <property type="protein sequence ID" value="MDK5169723.1"/>
    <property type="molecule type" value="Genomic_DNA"/>
</dbReference>
<proteinExistence type="predicted"/>
<evidence type="ECO:0000313" key="1">
    <source>
        <dbReference type="EMBL" id="MDK4764323.1"/>
    </source>
</evidence>
<evidence type="ECO:0000313" key="3">
    <source>
        <dbReference type="Proteomes" id="UP001173597"/>
    </source>
</evidence>
<comment type="caution">
    <text evidence="1">The sequence shown here is derived from an EMBL/GenBank/DDBJ whole genome shotgun (WGS) entry which is preliminary data.</text>
</comment>